<evidence type="ECO:0000256" key="4">
    <source>
        <dbReference type="ARBA" id="ARBA00022801"/>
    </source>
</evidence>
<dbReference type="SMART" id="SM00670">
    <property type="entry name" value="PINc"/>
    <property type="match status" value="1"/>
</dbReference>
<evidence type="ECO:0000313" key="18">
    <source>
        <dbReference type="EMBL" id="REK70912.1"/>
    </source>
</evidence>
<evidence type="ECO:0000256" key="2">
    <source>
        <dbReference type="ARBA" id="ARBA00022723"/>
    </source>
</evidence>
<dbReference type="InterPro" id="IPR051451">
    <property type="entry name" value="PhoH2-like"/>
</dbReference>
<dbReference type="GO" id="GO:0005525">
    <property type="term" value="F:GTP binding"/>
    <property type="evidence" value="ECO:0007669"/>
    <property type="project" value="UniProtKB-KW"/>
</dbReference>
<dbReference type="GO" id="GO:0005829">
    <property type="term" value="C:cytosol"/>
    <property type="evidence" value="ECO:0007669"/>
    <property type="project" value="TreeGrafter"/>
</dbReference>
<evidence type="ECO:0000256" key="8">
    <source>
        <dbReference type="ARBA" id="ARBA00023235"/>
    </source>
</evidence>
<evidence type="ECO:0000256" key="6">
    <source>
        <dbReference type="ARBA" id="ARBA00022842"/>
    </source>
</evidence>
<dbReference type="EMBL" id="QUBR01000002">
    <property type="protein sequence ID" value="REK70912.1"/>
    <property type="molecule type" value="Genomic_DNA"/>
</dbReference>
<keyword evidence="6" id="KW-0460">Magnesium</keyword>
<dbReference type="Pfam" id="PF13638">
    <property type="entry name" value="PIN_4"/>
    <property type="match status" value="1"/>
</dbReference>
<evidence type="ECO:0000256" key="7">
    <source>
        <dbReference type="ARBA" id="ARBA00023134"/>
    </source>
</evidence>
<dbReference type="PANTHER" id="PTHR30473:SF2">
    <property type="entry name" value="PIN DOMAIN-CONTAINING PROTEIN"/>
    <property type="match status" value="1"/>
</dbReference>
<proteinExistence type="inferred from homology"/>
<evidence type="ECO:0000256" key="13">
    <source>
        <dbReference type="ARBA" id="ARBA00060962"/>
    </source>
</evidence>
<comment type="similarity">
    <text evidence="13">In the C-terminal section; belongs to the PhoH family.</text>
</comment>
<dbReference type="Pfam" id="PF02562">
    <property type="entry name" value="PhoH"/>
    <property type="match status" value="1"/>
</dbReference>
<dbReference type="InterPro" id="IPR002716">
    <property type="entry name" value="PIN_dom"/>
</dbReference>
<comment type="catalytic activity">
    <reaction evidence="12">
        <text>n ATP + n H2O + wound RNA = n ADP + n phosphate + unwound RNA.</text>
        <dbReference type="EC" id="5.6.2.5"/>
    </reaction>
</comment>
<keyword evidence="8" id="KW-0413">Isomerase</keyword>
<dbReference type="InterPro" id="IPR003714">
    <property type="entry name" value="PhoH"/>
</dbReference>
<evidence type="ECO:0000256" key="14">
    <source>
        <dbReference type="ARBA" id="ARBA00066581"/>
    </source>
</evidence>
<evidence type="ECO:0000256" key="15">
    <source>
        <dbReference type="ARBA" id="ARBA00071584"/>
    </source>
</evidence>
<organism evidence="18 19">
    <name type="scientific">Aeromicrobium endophyticum</name>
    <dbReference type="NCBI Taxonomy" id="2292704"/>
    <lineage>
        <taxon>Bacteria</taxon>
        <taxon>Bacillati</taxon>
        <taxon>Actinomycetota</taxon>
        <taxon>Actinomycetes</taxon>
        <taxon>Propionibacteriales</taxon>
        <taxon>Nocardioidaceae</taxon>
        <taxon>Aeromicrobium</taxon>
    </lineage>
</organism>
<dbReference type="SUPFAM" id="SSF52540">
    <property type="entry name" value="P-loop containing nucleoside triphosphate hydrolases"/>
    <property type="match status" value="1"/>
</dbReference>
<dbReference type="CDD" id="cd09883">
    <property type="entry name" value="PIN_VapC_PhoHL-ATPase"/>
    <property type="match status" value="1"/>
</dbReference>
<evidence type="ECO:0000256" key="10">
    <source>
        <dbReference type="ARBA" id="ARBA00048548"/>
    </source>
</evidence>
<evidence type="ECO:0000313" key="19">
    <source>
        <dbReference type="Proteomes" id="UP000265581"/>
    </source>
</evidence>
<dbReference type="EC" id="5.6.2.5" evidence="14"/>
<dbReference type="InterPro" id="IPR029060">
    <property type="entry name" value="PIN-like_dom_sf"/>
</dbReference>
<dbReference type="GO" id="GO:0005524">
    <property type="term" value="F:ATP binding"/>
    <property type="evidence" value="ECO:0007669"/>
    <property type="project" value="UniProtKB-KW"/>
</dbReference>
<evidence type="ECO:0000256" key="11">
    <source>
        <dbReference type="ARBA" id="ARBA00049360"/>
    </source>
</evidence>
<protein>
    <recommendedName>
        <fullName evidence="15">Protein PhoH2</fullName>
        <ecNumber evidence="14">5.6.2.5</ecNumber>
    </recommendedName>
    <alternativeName>
        <fullName evidence="16">RNA 5'-3' helicase PhoH2</fullName>
    </alternativeName>
</protein>
<evidence type="ECO:0000259" key="17">
    <source>
        <dbReference type="SMART" id="SM00670"/>
    </source>
</evidence>
<dbReference type="PANTHER" id="PTHR30473">
    <property type="entry name" value="PROTEIN PHOH"/>
    <property type="match status" value="1"/>
</dbReference>
<comment type="catalytic activity">
    <reaction evidence="11">
        <text>ATP + H2O = ADP + phosphate + H(+)</text>
        <dbReference type="Rhea" id="RHEA:13065"/>
        <dbReference type="ChEBI" id="CHEBI:15377"/>
        <dbReference type="ChEBI" id="CHEBI:15378"/>
        <dbReference type="ChEBI" id="CHEBI:30616"/>
        <dbReference type="ChEBI" id="CHEBI:43474"/>
        <dbReference type="ChEBI" id="CHEBI:456216"/>
    </reaction>
</comment>
<dbReference type="GO" id="GO:0016787">
    <property type="term" value="F:hydrolase activity"/>
    <property type="evidence" value="ECO:0007669"/>
    <property type="project" value="UniProtKB-KW"/>
</dbReference>
<accession>A0A371P4R6</accession>
<dbReference type="SUPFAM" id="SSF88723">
    <property type="entry name" value="PIN domain-like"/>
    <property type="match status" value="1"/>
</dbReference>
<dbReference type="GO" id="GO:0032574">
    <property type="term" value="F:5'-3' RNA helicase activity"/>
    <property type="evidence" value="ECO:0007669"/>
    <property type="project" value="UniProtKB-EC"/>
</dbReference>
<dbReference type="OrthoDB" id="9766527at2"/>
<evidence type="ECO:0000256" key="5">
    <source>
        <dbReference type="ARBA" id="ARBA00022840"/>
    </source>
</evidence>
<comment type="catalytic activity">
    <reaction evidence="10">
        <text>GTP + H2O = GDP + phosphate + H(+)</text>
        <dbReference type="Rhea" id="RHEA:19669"/>
        <dbReference type="ChEBI" id="CHEBI:15377"/>
        <dbReference type="ChEBI" id="CHEBI:15378"/>
        <dbReference type="ChEBI" id="CHEBI:37565"/>
        <dbReference type="ChEBI" id="CHEBI:43474"/>
        <dbReference type="ChEBI" id="CHEBI:58189"/>
    </reaction>
</comment>
<dbReference type="InterPro" id="IPR027417">
    <property type="entry name" value="P-loop_NTPase"/>
</dbReference>
<reference evidence="18 19" key="1">
    <citation type="submission" date="2018-08" db="EMBL/GenBank/DDBJ databases">
        <title>Aeromicrobium sp. M2KJ-4, whole genome shotgun sequence.</title>
        <authorList>
            <person name="Tuo L."/>
        </authorList>
    </citation>
    <scope>NUCLEOTIDE SEQUENCE [LARGE SCALE GENOMIC DNA]</scope>
    <source>
        <strain evidence="18 19">M2KJ-4</strain>
    </source>
</reference>
<dbReference type="GO" id="GO:0004518">
    <property type="term" value="F:nuclease activity"/>
    <property type="evidence" value="ECO:0007669"/>
    <property type="project" value="UniProtKB-KW"/>
</dbReference>
<dbReference type="Proteomes" id="UP000265581">
    <property type="component" value="Unassembled WGS sequence"/>
</dbReference>
<keyword evidence="3" id="KW-0547">Nucleotide-binding</keyword>
<keyword evidence="4" id="KW-0378">Hydrolase</keyword>
<comment type="caution">
    <text evidence="18">The sequence shown here is derived from an EMBL/GenBank/DDBJ whole genome shotgun (WGS) entry which is preliminary data.</text>
</comment>
<dbReference type="AlphaFoldDB" id="A0A371P4R6"/>
<dbReference type="Gene3D" id="3.40.50.1010">
    <property type="entry name" value="5'-nuclease"/>
    <property type="match status" value="1"/>
</dbReference>
<sequence length="446" mass="48168">MAAPRTSSESSDLGTTPTRRTYVLDTSVLLADPNAVHRFHEHEVVIPVVVITELEGKRHDPELGYFARSALRFLDDLRVLHGTLDVPLPIGDEGGSIRVELNHTDASSLPSGFRLGDNDTRILSVAKNLSDEGLDVTIVSKDLPMRVKASAVGLVAEEYRAELALESGWTGMRELEIDSLDLDDLYEAGTLDLPEARDLPCHTGLVLLSDKGSGLGRVTADKQVQLVRGDRDAFGIHGRSAEQRIALDLLLDPDIGIVSLGGRAGTGKSAMALCAGLEATMERGQHKKVVIFRPLYAVGGQELGYLPGSESEKMGPWGQAVFDTLGAVASPAVIEEILDRGMLEVLPLTHIRGRSLHDSFVIVDEAQSLERNVLLTVLSRIGANSKVVLTHDVAQRDNLRVGRHDGVVAVVEKLKGHPLFAHVTLTRSERSPVAALVTEMLEDVSL</sequence>
<evidence type="ECO:0000256" key="16">
    <source>
        <dbReference type="ARBA" id="ARBA00076032"/>
    </source>
</evidence>
<evidence type="ECO:0000256" key="12">
    <source>
        <dbReference type="ARBA" id="ARBA00052583"/>
    </source>
</evidence>
<keyword evidence="19" id="KW-1185">Reference proteome</keyword>
<evidence type="ECO:0000256" key="9">
    <source>
        <dbReference type="ARBA" id="ARBA00046345"/>
    </source>
</evidence>
<name>A0A371P4R6_9ACTN</name>
<keyword evidence="5" id="KW-0067">ATP-binding</keyword>
<gene>
    <name evidence="18" type="ORF">DX116_17690</name>
</gene>
<dbReference type="GO" id="GO:0046872">
    <property type="term" value="F:metal ion binding"/>
    <property type="evidence" value="ECO:0007669"/>
    <property type="project" value="UniProtKB-KW"/>
</dbReference>
<keyword evidence="7" id="KW-0342">GTP-binding</keyword>
<dbReference type="RefSeq" id="WP_119705496.1">
    <property type="nucleotide sequence ID" value="NZ_JBHSOI010000002.1"/>
</dbReference>
<keyword evidence="2" id="KW-0479">Metal-binding</keyword>
<evidence type="ECO:0000256" key="1">
    <source>
        <dbReference type="ARBA" id="ARBA00022722"/>
    </source>
</evidence>
<dbReference type="FunFam" id="3.40.50.300:FF:000215">
    <property type="entry name" value="ATP-binding protein"/>
    <property type="match status" value="1"/>
</dbReference>
<feature type="domain" description="PIN" evidence="17">
    <location>
        <begin position="20"/>
        <end position="147"/>
    </location>
</feature>
<dbReference type="Gene3D" id="3.40.50.300">
    <property type="entry name" value="P-loop containing nucleotide triphosphate hydrolases"/>
    <property type="match status" value="1"/>
</dbReference>
<keyword evidence="1" id="KW-0540">Nuclease</keyword>
<comment type="similarity">
    <text evidence="9">In the N-terminal section; belongs to the PINc/VapC protein family.</text>
</comment>
<evidence type="ECO:0000256" key="3">
    <source>
        <dbReference type="ARBA" id="ARBA00022741"/>
    </source>
</evidence>